<evidence type="ECO:0000313" key="1">
    <source>
        <dbReference type="EMBL" id="QJA78367.1"/>
    </source>
</evidence>
<accession>A0A6M3K992</accession>
<proteinExistence type="predicted"/>
<protein>
    <submittedName>
        <fullName evidence="1">Uncharacterized protein</fullName>
    </submittedName>
</protein>
<sequence length="64" mass="7246">MNNDIPQNDFVAQLDQLGTGLENIAELMAIYYTSLKEKHIGDELAQKLVVDFNRSMWSQGKDTS</sequence>
<gene>
    <name evidence="1" type="ORF">MM415A01080_0014</name>
</gene>
<name>A0A6M3K992_9ZZZZ</name>
<dbReference type="EMBL" id="MT142333">
    <property type="protein sequence ID" value="QJA78367.1"/>
    <property type="molecule type" value="Genomic_DNA"/>
</dbReference>
<organism evidence="1">
    <name type="scientific">viral metagenome</name>
    <dbReference type="NCBI Taxonomy" id="1070528"/>
    <lineage>
        <taxon>unclassified sequences</taxon>
        <taxon>metagenomes</taxon>
        <taxon>organismal metagenomes</taxon>
    </lineage>
</organism>
<dbReference type="AlphaFoldDB" id="A0A6M3K992"/>
<reference evidence="1" key="1">
    <citation type="submission" date="2020-03" db="EMBL/GenBank/DDBJ databases">
        <title>The deep terrestrial virosphere.</title>
        <authorList>
            <person name="Holmfeldt K."/>
            <person name="Nilsson E."/>
            <person name="Simone D."/>
            <person name="Lopez-Fernandez M."/>
            <person name="Wu X."/>
            <person name="de Brujin I."/>
            <person name="Lundin D."/>
            <person name="Andersson A."/>
            <person name="Bertilsson S."/>
            <person name="Dopson M."/>
        </authorList>
    </citation>
    <scope>NUCLEOTIDE SEQUENCE</scope>
    <source>
        <strain evidence="1">MM415A01080</strain>
    </source>
</reference>